<evidence type="ECO:0000313" key="3">
    <source>
        <dbReference type="Proteomes" id="UP001163105"/>
    </source>
</evidence>
<proteinExistence type="predicted"/>
<comment type="caution">
    <text evidence="2">The sequence shown here is derived from an EMBL/GenBank/DDBJ whole genome shotgun (WGS) entry which is preliminary data.</text>
</comment>
<keyword evidence="3" id="KW-1185">Reference proteome</keyword>
<gene>
    <name evidence="2" type="ORF">O9K51_05506</name>
</gene>
<organism evidence="2 3">
    <name type="scientific">Purpureocillium lavendulum</name>
    <dbReference type="NCBI Taxonomy" id="1247861"/>
    <lineage>
        <taxon>Eukaryota</taxon>
        <taxon>Fungi</taxon>
        <taxon>Dikarya</taxon>
        <taxon>Ascomycota</taxon>
        <taxon>Pezizomycotina</taxon>
        <taxon>Sordariomycetes</taxon>
        <taxon>Hypocreomycetidae</taxon>
        <taxon>Hypocreales</taxon>
        <taxon>Ophiocordycipitaceae</taxon>
        <taxon>Purpureocillium</taxon>
    </lineage>
</organism>
<feature type="compositionally biased region" description="Acidic residues" evidence="1">
    <location>
        <begin position="347"/>
        <end position="361"/>
    </location>
</feature>
<accession>A0AB34FRT7</accession>
<feature type="region of interest" description="Disordered" evidence="1">
    <location>
        <begin position="108"/>
        <end position="187"/>
    </location>
</feature>
<evidence type="ECO:0000256" key="1">
    <source>
        <dbReference type="SAM" id="MobiDB-lite"/>
    </source>
</evidence>
<name>A0AB34FRT7_9HYPO</name>
<feature type="region of interest" description="Disordered" evidence="1">
    <location>
        <begin position="298"/>
        <end position="397"/>
    </location>
</feature>
<sequence>MGGRQVQKWDPSVHEDILISLFQHLSLSAGEWAALMNDMQAKGYTFTEGALRRGWNAATHEALLLCIIDEVKPSKALFTKVTEKMQALGYTYSFVAILQHVQKLRKNRDMSAMAKAPGDNDTPAKPAAKRGGGGGRGRKAASKKDEREFTPVDDEEERMNLKREASEELEVETPIKKQRTIKAEDHEGSAEFADYDAELDDSTAVITRQPRRIGDAANNNSEELELSFIQQPNMAVGEKKWDAAAERDLCVAIIMGNQEGRTNYNWPKVHAFLTQLGYKFTKDAISQHFTKVVMKDFKQRHGDEPSKSGASTPKKPGTPRAASTPAKRKTPASAKSAKSFKSAEFISPEDDDDCDDDDDSDVPLVQAKRVKTEQAAKSPCVKDEPVATRARSETVRPDDAAFQAWLEKTGS</sequence>
<dbReference type="Proteomes" id="UP001163105">
    <property type="component" value="Unassembled WGS sequence"/>
</dbReference>
<feature type="compositionally biased region" description="Low complexity" evidence="1">
    <location>
        <begin position="331"/>
        <end position="343"/>
    </location>
</feature>
<dbReference type="AlphaFoldDB" id="A0AB34FRT7"/>
<protein>
    <submittedName>
        <fullName evidence="2">C-myc promoter-binding protein</fullName>
    </submittedName>
</protein>
<dbReference type="EMBL" id="JAQHRD010000004">
    <property type="protein sequence ID" value="KAJ6441955.1"/>
    <property type="molecule type" value="Genomic_DNA"/>
</dbReference>
<feature type="compositionally biased region" description="Basic and acidic residues" evidence="1">
    <location>
        <begin position="370"/>
        <end position="397"/>
    </location>
</feature>
<reference evidence="2" key="1">
    <citation type="submission" date="2023-01" db="EMBL/GenBank/DDBJ databases">
        <title>The growth and conidiation of Purpureocillium lavendulum are regulated by nitrogen source and histone H3K14 acetylation.</title>
        <authorList>
            <person name="Tang P."/>
            <person name="Han J."/>
            <person name="Zhang C."/>
            <person name="Tang P."/>
            <person name="Qi F."/>
            <person name="Zhang K."/>
            <person name="Liang L."/>
        </authorList>
    </citation>
    <scope>NUCLEOTIDE SEQUENCE</scope>
    <source>
        <strain evidence="2">YMF1.00683</strain>
    </source>
</reference>
<evidence type="ECO:0000313" key="2">
    <source>
        <dbReference type="EMBL" id="KAJ6441955.1"/>
    </source>
</evidence>